<dbReference type="InterPro" id="IPR007751">
    <property type="entry name" value="DUF676_lipase-like"/>
</dbReference>
<protein>
    <submittedName>
        <fullName evidence="2">Lipase/serine esterase</fullName>
    </submittedName>
</protein>
<proteinExistence type="predicted"/>
<dbReference type="Proteomes" id="UP000036987">
    <property type="component" value="Unassembled WGS sequence"/>
</dbReference>
<dbReference type="InterPro" id="IPR029058">
    <property type="entry name" value="AB_hydrolase_fold"/>
</dbReference>
<dbReference type="GO" id="GO:0006629">
    <property type="term" value="P:lipid metabolic process"/>
    <property type="evidence" value="ECO:0000318"/>
    <property type="project" value="GO_Central"/>
</dbReference>
<name>A0A0K9PFJ8_ZOSMR</name>
<comment type="caution">
    <text evidence="2">The sequence shown here is derived from an EMBL/GenBank/DDBJ whole genome shotgun (WGS) entry which is preliminary data.</text>
</comment>
<evidence type="ECO:0000313" key="3">
    <source>
        <dbReference type="Proteomes" id="UP000036987"/>
    </source>
</evidence>
<organism evidence="2 3">
    <name type="scientific">Zostera marina</name>
    <name type="common">Eelgrass</name>
    <dbReference type="NCBI Taxonomy" id="29655"/>
    <lineage>
        <taxon>Eukaryota</taxon>
        <taxon>Viridiplantae</taxon>
        <taxon>Streptophyta</taxon>
        <taxon>Embryophyta</taxon>
        <taxon>Tracheophyta</taxon>
        <taxon>Spermatophyta</taxon>
        <taxon>Magnoliopsida</taxon>
        <taxon>Liliopsida</taxon>
        <taxon>Zosteraceae</taxon>
        <taxon>Zostera</taxon>
    </lineage>
</organism>
<dbReference type="PANTHER" id="PTHR12482:SF41">
    <property type="entry name" value="ALPHA_BETA-HYDROLASES SUPERFAMILY PROTEIN"/>
    <property type="match status" value="1"/>
</dbReference>
<gene>
    <name evidence="2" type="ORF">ZOSMA_256G00040</name>
</gene>
<dbReference type="InterPro" id="IPR044294">
    <property type="entry name" value="Lipase-like"/>
</dbReference>
<dbReference type="AlphaFoldDB" id="A0A0K9PFJ8"/>
<evidence type="ECO:0000313" key="2">
    <source>
        <dbReference type="EMBL" id="KMZ67848.1"/>
    </source>
</evidence>
<evidence type="ECO:0000259" key="1">
    <source>
        <dbReference type="Pfam" id="PF05057"/>
    </source>
</evidence>
<dbReference type="OMA" id="HRQVPMF"/>
<dbReference type="EMBL" id="LFYR01000880">
    <property type="protein sequence ID" value="KMZ67848.1"/>
    <property type="molecule type" value="Genomic_DNA"/>
</dbReference>
<dbReference type="Gene3D" id="3.40.50.1820">
    <property type="entry name" value="alpha/beta hydrolase"/>
    <property type="match status" value="1"/>
</dbReference>
<feature type="domain" description="DUF676" evidence="1">
    <location>
        <begin position="52"/>
        <end position="267"/>
    </location>
</feature>
<dbReference type="OrthoDB" id="273452at2759"/>
<dbReference type="Pfam" id="PF05057">
    <property type="entry name" value="DUF676"/>
    <property type="match status" value="1"/>
</dbReference>
<sequence>MATEVVEVVRNKKKGTRRKGSLPKLVCFHPVVDGPRFDRGVPEIEYGEETGPTHLVVMVNGIIGRAGDLRFAAKKLVKRFPNDIIVHRSRCNSNTKTFHGVDVMGTRLANEVQSVIKDHTEFTKISFVAHSLGGLVARYAVAKLYHKNQSTETATSKEEGGTGRIAGLEAMNFVTFATPHLGSKWHRQVPLLCGSLYLEKVLSRSSRLLGNTGKHLCLTDKDENGKPLLCRMVKDSEDIKFISSLRAFKRRVVYSNAHFDLIVGWKSSSIRRQNEIPERKDFKPISDRYPHIVNLDISEGVPISEESNDMEEAMIQGLSTLSWERVDVSFLRSIQRFNAHNTILVKTRYLSWHGSDVIKHMIDHLMK</sequence>
<keyword evidence="3" id="KW-1185">Reference proteome</keyword>
<accession>A0A0K9PFJ8</accession>
<dbReference type="SUPFAM" id="SSF53474">
    <property type="entry name" value="alpha/beta-Hydrolases"/>
    <property type="match status" value="1"/>
</dbReference>
<reference evidence="3" key="1">
    <citation type="journal article" date="2016" name="Nature">
        <title>The genome of the seagrass Zostera marina reveals angiosperm adaptation to the sea.</title>
        <authorList>
            <person name="Olsen J.L."/>
            <person name="Rouze P."/>
            <person name="Verhelst B."/>
            <person name="Lin Y.-C."/>
            <person name="Bayer T."/>
            <person name="Collen J."/>
            <person name="Dattolo E."/>
            <person name="De Paoli E."/>
            <person name="Dittami S."/>
            <person name="Maumus F."/>
            <person name="Michel G."/>
            <person name="Kersting A."/>
            <person name="Lauritano C."/>
            <person name="Lohaus R."/>
            <person name="Toepel M."/>
            <person name="Tonon T."/>
            <person name="Vanneste K."/>
            <person name="Amirebrahimi M."/>
            <person name="Brakel J."/>
            <person name="Bostroem C."/>
            <person name="Chovatia M."/>
            <person name="Grimwood J."/>
            <person name="Jenkins J.W."/>
            <person name="Jueterbock A."/>
            <person name="Mraz A."/>
            <person name="Stam W.T."/>
            <person name="Tice H."/>
            <person name="Bornberg-Bauer E."/>
            <person name="Green P.J."/>
            <person name="Pearson G.A."/>
            <person name="Procaccini G."/>
            <person name="Duarte C.M."/>
            <person name="Schmutz J."/>
            <person name="Reusch T.B.H."/>
            <person name="Van de Peer Y."/>
        </authorList>
    </citation>
    <scope>NUCLEOTIDE SEQUENCE [LARGE SCALE GENOMIC DNA]</scope>
    <source>
        <strain evidence="3">cv. Finnish</strain>
    </source>
</reference>
<dbReference type="PANTHER" id="PTHR12482">
    <property type="entry name" value="LIPASE ROG1-RELATED-RELATED"/>
    <property type="match status" value="1"/>
</dbReference>